<evidence type="ECO:0000256" key="4">
    <source>
        <dbReference type="ARBA" id="ARBA00023082"/>
    </source>
</evidence>
<keyword evidence="3" id="KW-0805">Transcription regulation</keyword>
<comment type="caution">
    <text evidence="8">The sequence shown here is derived from an EMBL/GenBank/DDBJ whole genome shotgun (WGS) entry which is preliminary data.</text>
</comment>
<evidence type="ECO:0000313" key="9">
    <source>
        <dbReference type="Proteomes" id="UP000679725"/>
    </source>
</evidence>
<comment type="similarity">
    <text evidence="1">Belongs to the sigma-70 factor family.</text>
</comment>
<dbReference type="SMART" id="SM00421">
    <property type="entry name" value="HTH_LUXR"/>
    <property type="match status" value="1"/>
</dbReference>
<dbReference type="Gene3D" id="1.10.1740.10">
    <property type="match status" value="1"/>
</dbReference>
<keyword evidence="4" id="KW-0731">Sigma factor</keyword>
<dbReference type="InterPro" id="IPR039425">
    <property type="entry name" value="RNA_pol_sigma-70-like"/>
</dbReference>
<dbReference type="InterPro" id="IPR013325">
    <property type="entry name" value="RNA_pol_sigma_r2"/>
</dbReference>
<evidence type="ECO:0000313" key="8">
    <source>
        <dbReference type="EMBL" id="CAG5073031.1"/>
    </source>
</evidence>
<evidence type="ECO:0000256" key="5">
    <source>
        <dbReference type="ARBA" id="ARBA00023163"/>
    </source>
</evidence>
<name>A0ABN7RI43_9BACT</name>
<dbReference type="InterPro" id="IPR000792">
    <property type="entry name" value="Tscrpt_reg_LuxR_C"/>
</dbReference>
<dbReference type="InterPro" id="IPR014284">
    <property type="entry name" value="RNA_pol_sigma-70_dom"/>
</dbReference>
<dbReference type="NCBIfam" id="TIGR02985">
    <property type="entry name" value="Sig70_bacteroi1"/>
    <property type="match status" value="1"/>
</dbReference>
<dbReference type="PANTHER" id="PTHR43133">
    <property type="entry name" value="RNA POLYMERASE ECF-TYPE SIGMA FACTO"/>
    <property type="match status" value="1"/>
</dbReference>
<keyword evidence="9" id="KW-1185">Reference proteome</keyword>
<dbReference type="EMBL" id="CAJRAU010000007">
    <property type="protein sequence ID" value="CAG5073031.1"/>
    <property type="molecule type" value="Genomic_DNA"/>
</dbReference>
<evidence type="ECO:0000256" key="1">
    <source>
        <dbReference type="ARBA" id="ARBA00007788"/>
    </source>
</evidence>
<accession>A0ABN7RI43</accession>
<dbReference type="Gene3D" id="1.10.10.10">
    <property type="entry name" value="Winged helix-like DNA-binding domain superfamily/Winged helix DNA-binding domain"/>
    <property type="match status" value="1"/>
</dbReference>
<proteinExistence type="inferred from homology"/>
<feature type="domain" description="HTH luxR-type" evidence="7">
    <location>
        <begin position="131"/>
        <end position="188"/>
    </location>
</feature>
<evidence type="ECO:0000256" key="3">
    <source>
        <dbReference type="ARBA" id="ARBA00023015"/>
    </source>
</evidence>
<dbReference type="InterPro" id="IPR016032">
    <property type="entry name" value="Sig_transdc_resp-reg_C-effctor"/>
</dbReference>
<gene>
    <name evidence="8" type="ORF">DYBT9623_04559</name>
</gene>
<dbReference type="InterPro" id="IPR013249">
    <property type="entry name" value="RNA_pol_sigma70_r4_t2"/>
</dbReference>
<evidence type="ECO:0000256" key="2">
    <source>
        <dbReference type="ARBA" id="ARBA00021245"/>
    </source>
</evidence>
<dbReference type="SUPFAM" id="SSF88946">
    <property type="entry name" value="Sigma2 domain of RNA polymerase sigma factors"/>
    <property type="match status" value="1"/>
</dbReference>
<reference evidence="8 9" key="1">
    <citation type="submission" date="2021-04" db="EMBL/GenBank/DDBJ databases">
        <authorList>
            <person name="Rodrigo-Torres L."/>
            <person name="Arahal R. D."/>
            <person name="Lucena T."/>
        </authorList>
    </citation>
    <scope>NUCLEOTIDE SEQUENCE [LARGE SCALE GENOMIC DNA]</scope>
    <source>
        <strain evidence="8 9">CECT 9623</strain>
    </source>
</reference>
<protein>
    <recommendedName>
        <fullName evidence="2">RNA polymerase sigma factor SigS</fullName>
    </recommendedName>
</protein>
<organism evidence="8 9">
    <name type="scientific">Dyadobacter linearis</name>
    <dbReference type="NCBI Taxonomy" id="2823330"/>
    <lineage>
        <taxon>Bacteria</taxon>
        <taxon>Pseudomonadati</taxon>
        <taxon>Bacteroidota</taxon>
        <taxon>Cytophagia</taxon>
        <taxon>Cytophagales</taxon>
        <taxon>Spirosomataceae</taxon>
        <taxon>Dyadobacter</taxon>
    </lineage>
</organism>
<dbReference type="RefSeq" id="WP_229254803.1">
    <property type="nucleotide sequence ID" value="NZ_CAJRAU010000007.1"/>
</dbReference>
<dbReference type="PRINTS" id="PR00038">
    <property type="entry name" value="HTHLUXR"/>
</dbReference>
<comment type="function">
    <text evidence="6">Sigma factors are initiation factors that promote the attachment of RNA polymerase to specific initiation sites and are then released. Sigma-S contributes to the protection against external stress, thus playing a role in cellular fitness and survival.</text>
</comment>
<sequence>MNYIYDNCSDENILTLIREQHDELAFEALYNRYFKSLFNYAYSKVHDQFAAQEIIQELFVNLWQQRDRMHADCCKSLLFTIAKRQVISFYRKELTRRRHYDQWTIHQPGHEETADQSALVSDLELRYQSGLHLLPPKCQEVFILSRQGFANKNIAEQLSISEKTVEQHITKALRVLKAHLKEHMIYALILSLIF</sequence>
<evidence type="ECO:0000256" key="6">
    <source>
        <dbReference type="ARBA" id="ARBA00024701"/>
    </source>
</evidence>
<dbReference type="PANTHER" id="PTHR43133:SF46">
    <property type="entry name" value="RNA POLYMERASE SIGMA-70 FACTOR ECF SUBFAMILY"/>
    <property type="match status" value="1"/>
</dbReference>
<dbReference type="InterPro" id="IPR036388">
    <property type="entry name" value="WH-like_DNA-bd_sf"/>
</dbReference>
<dbReference type="Pfam" id="PF08281">
    <property type="entry name" value="Sigma70_r4_2"/>
    <property type="match status" value="1"/>
</dbReference>
<dbReference type="InterPro" id="IPR007627">
    <property type="entry name" value="RNA_pol_sigma70_r2"/>
</dbReference>
<dbReference type="Pfam" id="PF04542">
    <property type="entry name" value="Sigma70_r2"/>
    <property type="match status" value="1"/>
</dbReference>
<dbReference type="Proteomes" id="UP000679725">
    <property type="component" value="Unassembled WGS sequence"/>
</dbReference>
<dbReference type="NCBIfam" id="TIGR02937">
    <property type="entry name" value="sigma70-ECF"/>
    <property type="match status" value="1"/>
</dbReference>
<evidence type="ECO:0000259" key="7">
    <source>
        <dbReference type="SMART" id="SM00421"/>
    </source>
</evidence>
<keyword evidence="5" id="KW-0804">Transcription</keyword>
<dbReference type="InterPro" id="IPR014327">
    <property type="entry name" value="RNA_pol_sigma70_bacteroid"/>
</dbReference>
<dbReference type="SUPFAM" id="SSF46894">
    <property type="entry name" value="C-terminal effector domain of the bipartite response regulators"/>
    <property type="match status" value="1"/>
</dbReference>